<keyword evidence="3 8" id="KW-0418">Kinase</keyword>
<dbReference type="InterPro" id="IPR017441">
    <property type="entry name" value="Protein_kinase_ATP_BS"/>
</dbReference>
<evidence type="ECO:0000313" key="9">
    <source>
        <dbReference type="Proteomes" id="UP000256345"/>
    </source>
</evidence>
<organism evidence="8 9">
    <name type="scientific">Archangium gephyra</name>
    <dbReference type="NCBI Taxonomy" id="48"/>
    <lineage>
        <taxon>Bacteria</taxon>
        <taxon>Pseudomonadati</taxon>
        <taxon>Myxococcota</taxon>
        <taxon>Myxococcia</taxon>
        <taxon>Myxococcales</taxon>
        <taxon>Cystobacterineae</taxon>
        <taxon>Archangiaceae</taxon>
        <taxon>Archangium</taxon>
    </lineage>
</organism>
<dbReference type="InterPro" id="IPR011009">
    <property type="entry name" value="Kinase-like_dom_sf"/>
</dbReference>
<keyword evidence="4 5" id="KW-0067">ATP-binding</keyword>
<evidence type="ECO:0000256" key="6">
    <source>
        <dbReference type="SAM" id="Phobius"/>
    </source>
</evidence>
<dbReference type="SMART" id="SM00220">
    <property type="entry name" value="S_TKc"/>
    <property type="match status" value="1"/>
</dbReference>
<dbReference type="InterPro" id="IPR000719">
    <property type="entry name" value="Prot_kinase_dom"/>
</dbReference>
<dbReference type="PROSITE" id="PS50011">
    <property type="entry name" value="PROTEIN_KINASE_DOM"/>
    <property type="match status" value="1"/>
</dbReference>
<dbReference type="SUPFAM" id="SSF56112">
    <property type="entry name" value="Protein kinase-like (PK-like)"/>
    <property type="match status" value="1"/>
</dbReference>
<evidence type="ECO:0000256" key="4">
    <source>
        <dbReference type="ARBA" id="ARBA00022840"/>
    </source>
</evidence>
<dbReference type="PANTHER" id="PTHR43289:SF6">
    <property type="entry name" value="SERINE_THREONINE-PROTEIN KINASE NEKL-3"/>
    <property type="match status" value="1"/>
</dbReference>
<dbReference type="Proteomes" id="UP000256345">
    <property type="component" value="Unassembled WGS sequence"/>
</dbReference>
<feature type="domain" description="Protein kinase" evidence="7">
    <location>
        <begin position="44"/>
        <end position="303"/>
    </location>
</feature>
<keyword evidence="6" id="KW-1133">Transmembrane helix</keyword>
<evidence type="ECO:0000313" key="8">
    <source>
        <dbReference type="EMBL" id="REG26668.1"/>
    </source>
</evidence>
<feature type="binding site" evidence="5">
    <location>
        <position position="73"/>
    </location>
    <ligand>
        <name>ATP</name>
        <dbReference type="ChEBI" id="CHEBI:30616"/>
    </ligand>
</feature>
<dbReference type="CDD" id="cd14014">
    <property type="entry name" value="STKc_PknB_like"/>
    <property type="match status" value="1"/>
</dbReference>
<evidence type="ECO:0000256" key="3">
    <source>
        <dbReference type="ARBA" id="ARBA00022777"/>
    </source>
</evidence>
<proteinExistence type="predicted"/>
<evidence type="ECO:0000256" key="1">
    <source>
        <dbReference type="ARBA" id="ARBA00022679"/>
    </source>
</evidence>
<evidence type="ECO:0000259" key="7">
    <source>
        <dbReference type="PROSITE" id="PS50011"/>
    </source>
</evidence>
<dbReference type="Gene3D" id="3.30.200.20">
    <property type="entry name" value="Phosphorylase Kinase, domain 1"/>
    <property type="match status" value="1"/>
</dbReference>
<keyword evidence="6" id="KW-0472">Membrane</keyword>
<dbReference type="InterPro" id="IPR008271">
    <property type="entry name" value="Ser/Thr_kinase_AS"/>
</dbReference>
<dbReference type="Pfam" id="PF00069">
    <property type="entry name" value="Pkinase"/>
    <property type="match status" value="1"/>
</dbReference>
<dbReference type="PROSITE" id="PS00107">
    <property type="entry name" value="PROTEIN_KINASE_ATP"/>
    <property type="match status" value="1"/>
</dbReference>
<keyword evidence="1" id="KW-0808">Transferase</keyword>
<comment type="caution">
    <text evidence="8">The sequence shown here is derived from an EMBL/GenBank/DDBJ whole genome shotgun (WGS) entry which is preliminary data.</text>
</comment>
<keyword evidence="9" id="KW-1185">Reference proteome</keyword>
<dbReference type="PROSITE" id="PS00108">
    <property type="entry name" value="PROTEIN_KINASE_ST"/>
    <property type="match status" value="1"/>
</dbReference>
<sequence>MNRDFYRPAVCTPGVSTPRGQIGSLRSVPASEKPVVRHRKIGAYRVLGELGRGGMAQVYRGLHEMLQREVAIKEMLADPIRDKEAVSRFRREALALAAFRHQNIVTLYDLVEKNDVLFMVMEFVDGPTLHELIKEGPLPPEVGAAIGARIAGALEHAHFRHIIHRDLKPANVMLSKAGDVKLMDFGVAKDVGLEALTAQGMAVGTPSYMSPEQVTGAPVDGRTDLFALGVLLYEALSGARPFLGRNTGEVFARIRDGEYTPLQKVAPHIPKPLADIVKRALEVRPDDRFANAAAMRRELELFLAQRVRMSYEALLVGFLRHRNKLTETEALAHLTQKELDVVEVFDNPASRLLSQPWARWLLAFVAVAGALGTGLALTHSYWMGLVRQLTIR</sequence>
<dbReference type="Gene3D" id="1.10.510.10">
    <property type="entry name" value="Transferase(Phosphotransferase) domain 1"/>
    <property type="match status" value="1"/>
</dbReference>
<keyword evidence="6" id="KW-0812">Transmembrane</keyword>
<reference evidence="8 9" key="1">
    <citation type="submission" date="2018-08" db="EMBL/GenBank/DDBJ databases">
        <title>Genomic Encyclopedia of Archaeal and Bacterial Type Strains, Phase II (KMG-II): from individual species to whole genera.</title>
        <authorList>
            <person name="Goeker M."/>
        </authorList>
    </citation>
    <scope>NUCLEOTIDE SEQUENCE [LARGE SCALE GENOMIC DNA]</scope>
    <source>
        <strain evidence="8 9">DSM 2261</strain>
    </source>
</reference>
<dbReference type="PANTHER" id="PTHR43289">
    <property type="entry name" value="MITOGEN-ACTIVATED PROTEIN KINASE KINASE KINASE 20-RELATED"/>
    <property type="match status" value="1"/>
</dbReference>
<accession>A0ABX9JT58</accession>
<evidence type="ECO:0000256" key="5">
    <source>
        <dbReference type="PROSITE-ProRule" id="PRU10141"/>
    </source>
</evidence>
<evidence type="ECO:0000256" key="2">
    <source>
        <dbReference type="ARBA" id="ARBA00022741"/>
    </source>
</evidence>
<gene>
    <name evidence="8" type="ORF">ATI61_111218</name>
</gene>
<dbReference type="EMBL" id="QUMU01000011">
    <property type="protein sequence ID" value="REG26668.1"/>
    <property type="molecule type" value="Genomic_DNA"/>
</dbReference>
<protein>
    <submittedName>
        <fullName evidence="8">Serine/threonine-protein kinase</fullName>
    </submittedName>
</protein>
<feature type="transmembrane region" description="Helical" evidence="6">
    <location>
        <begin position="357"/>
        <end position="382"/>
    </location>
</feature>
<name>A0ABX9JT58_9BACT</name>
<keyword evidence="2 5" id="KW-0547">Nucleotide-binding</keyword>
<dbReference type="GO" id="GO:0016301">
    <property type="term" value="F:kinase activity"/>
    <property type="evidence" value="ECO:0007669"/>
    <property type="project" value="UniProtKB-KW"/>
</dbReference>